<keyword evidence="3" id="KW-1185">Reference proteome</keyword>
<feature type="transmembrane region" description="Helical" evidence="1">
    <location>
        <begin position="57"/>
        <end position="78"/>
    </location>
</feature>
<evidence type="ECO:0000313" key="3">
    <source>
        <dbReference type="Proteomes" id="UP000036932"/>
    </source>
</evidence>
<dbReference type="EMBL" id="LIUT01000001">
    <property type="protein sequence ID" value="KOR89129.1"/>
    <property type="molecule type" value="Genomic_DNA"/>
</dbReference>
<proteinExistence type="predicted"/>
<dbReference type="AlphaFoldDB" id="A0A0M1P507"/>
<evidence type="ECO:0000256" key="1">
    <source>
        <dbReference type="SAM" id="Phobius"/>
    </source>
</evidence>
<dbReference type="OrthoDB" id="2440830at2"/>
<accession>A0A0M1P507</accession>
<feature type="transmembrane region" description="Helical" evidence="1">
    <location>
        <begin position="31"/>
        <end position="51"/>
    </location>
</feature>
<sequence length="79" mass="8963">MLSYTFIAIVAAVLTWLELPRMRREKEYREIWGFAAFMLLAIGISVAQTMLKEIPTPLVFITAIFKPFSDLLSAVGLIQ</sequence>
<comment type="caution">
    <text evidence="2">The sequence shown here is derived from an EMBL/GenBank/DDBJ whole genome shotgun (WGS) entry which is preliminary data.</text>
</comment>
<evidence type="ECO:0000313" key="2">
    <source>
        <dbReference type="EMBL" id="KOR89129.1"/>
    </source>
</evidence>
<name>A0A0M1P507_9BACL</name>
<gene>
    <name evidence="2" type="ORF">AM231_08115</name>
</gene>
<protein>
    <submittedName>
        <fullName evidence="2">Uncharacterized protein</fullName>
    </submittedName>
</protein>
<reference evidence="3" key="1">
    <citation type="submission" date="2015-08" db="EMBL/GenBank/DDBJ databases">
        <title>Genome sequencing project for genomic taxonomy and phylogenomics of Bacillus-like bacteria.</title>
        <authorList>
            <person name="Liu B."/>
            <person name="Wang J."/>
            <person name="Zhu Y."/>
            <person name="Liu G."/>
            <person name="Chen Q."/>
            <person name="Chen Z."/>
            <person name="Lan J."/>
            <person name="Che J."/>
            <person name="Ge C."/>
            <person name="Shi H."/>
            <person name="Pan Z."/>
            <person name="Liu X."/>
        </authorList>
    </citation>
    <scope>NUCLEOTIDE SEQUENCE [LARGE SCALE GENOMIC DNA]</scope>
    <source>
        <strain evidence="3">FJAT-22460</strain>
    </source>
</reference>
<dbReference type="RefSeq" id="WP_053493612.1">
    <property type="nucleotide sequence ID" value="NZ_LIUT01000001.1"/>
</dbReference>
<organism evidence="2 3">
    <name type="scientific">Paenibacillus solani</name>
    <dbReference type="NCBI Taxonomy" id="1705565"/>
    <lineage>
        <taxon>Bacteria</taxon>
        <taxon>Bacillati</taxon>
        <taxon>Bacillota</taxon>
        <taxon>Bacilli</taxon>
        <taxon>Bacillales</taxon>
        <taxon>Paenibacillaceae</taxon>
        <taxon>Paenibacillus</taxon>
    </lineage>
</organism>
<dbReference type="PATRIC" id="fig|1705565.3.peg.3558"/>
<keyword evidence="1" id="KW-0812">Transmembrane</keyword>
<dbReference type="Proteomes" id="UP000036932">
    <property type="component" value="Unassembled WGS sequence"/>
</dbReference>
<keyword evidence="1" id="KW-1133">Transmembrane helix</keyword>
<keyword evidence="1" id="KW-0472">Membrane</keyword>